<comment type="caution">
    <text evidence="2">The sequence shown here is derived from an EMBL/GenBank/DDBJ whole genome shotgun (WGS) entry which is preliminary data.</text>
</comment>
<reference evidence="2" key="1">
    <citation type="submission" date="2023-10" db="EMBL/GenBank/DDBJ databases">
        <authorList>
            <person name="Chen Y."/>
            <person name="Shah S."/>
            <person name="Dougan E. K."/>
            <person name="Thang M."/>
            <person name="Chan C."/>
        </authorList>
    </citation>
    <scope>NUCLEOTIDE SEQUENCE [LARGE SCALE GENOMIC DNA]</scope>
</reference>
<keyword evidence="3" id="KW-1185">Reference proteome</keyword>
<sequence>ERWKEPLDVDPRALADANPGQAGRAVRQNRGAQTAEGGNPKKRRALPESTQPSKKMRSAA</sequence>
<name>A0ABN9W039_9DINO</name>
<protein>
    <submittedName>
        <fullName evidence="2">Uncharacterized protein</fullName>
    </submittedName>
</protein>
<feature type="non-terminal residue" evidence="2">
    <location>
        <position position="1"/>
    </location>
</feature>
<accession>A0ABN9W039</accession>
<proteinExistence type="predicted"/>
<evidence type="ECO:0000313" key="3">
    <source>
        <dbReference type="Proteomes" id="UP001189429"/>
    </source>
</evidence>
<dbReference type="EMBL" id="CAUYUJ010017943">
    <property type="protein sequence ID" value="CAK0879315.1"/>
    <property type="molecule type" value="Genomic_DNA"/>
</dbReference>
<feature type="region of interest" description="Disordered" evidence="1">
    <location>
        <begin position="1"/>
        <end position="60"/>
    </location>
</feature>
<organism evidence="2 3">
    <name type="scientific">Prorocentrum cordatum</name>
    <dbReference type="NCBI Taxonomy" id="2364126"/>
    <lineage>
        <taxon>Eukaryota</taxon>
        <taxon>Sar</taxon>
        <taxon>Alveolata</taxon>
        <taxon>Dinophyceae</taxon>
        <taxon>Prorocentrales</taxon>
        <taxon>Prorocentraceae</taxon>
        <taxon>Prorocentrum</taxon>
    </lineage>
</organism>
<feature type="compositionally biased region" description="Basic and acidic residues" evidence="1">
    <location>
        <begin position="1"/>
        <end position="13"/>
    </location>
</feature>
<evidence type="ECO:0000256" key="1">
    <source>
        <dbReference type="SAM" id="MobiDB-lite"/>
    </source>
</evidence>
<gene>
    <name evidence="2" type="ORF">PCOR1329_LOCUS62780</name>
</gene>
<evidence type="ECO:0000313" key="2">
    <source>
        <dbReference type="EMBL" id="CAK0879315.1"/>
    </source>
</evidence>
<dbReference type="Proteomes" id="UP001189429">
    <property type="component" value="Unassembled WGS sequence"/>
</dbReference>